<evidence type="ECO:0000313" key="7">
    <source>
        <dbReference type="Proteomes" id="UP001058974"/>
    </source>
</evidence>
<dbReference type="GO" id="GO:0005524">
    <property type="term" value="F:ATP binding"/>
    <property type="evidence" value="ECO:0007669"/>
    <property type="project" value="UniProtKB-KW"/>
</dbReference>
<keyword evidence="1" id="KW-0233">DNA recombination</keyword>
<feature type="domain" description="DNA helicase Pif1-like DEAD-box helicase" evidence="3">
    <location>
        <begin position="1123"/>
        <end position="1341"/>
    </location>
</feature>
<dbReference type="GO" id="GO:0043139">
    <property type="term" value="F:5'-3' DNA helicase activity"/>
    <property type="evidence" value="ECO:0007669"/>
    <property type="project" value="UniProtKB-EC"/>
</dbReference>
<dbReference type="SUPFAM" id="SSF52540">
    <property type="entry name" value="P-loop containing nucleoside triphosphate hydrolases"/>
    <property type="match status" value="2"/>
</dbReference>
<feature type="domain" description="Helitron helicase-like" evidence="4">
    <location>
        <begin position="481"/>
        <end position="663"/>
    </location>
</feature>
<feature type="compositionally biased region" description="Acidic residues" evidence="2">
    <location>
        <begin position="164"/>
        <end position="177"/>
    </location>
</feature>
<dbReference type="GO" id="GO:0006310">
    <property type="term" value="P:DNA recombination"/>
    <property type="evidence" value="ECO:0007669"/>
    <property type="project" value="UniProtKB-KW"/>
</dbReference>
<dbReference type="CDD" id="cd18809">
    <property type="entry name" value="SF1_C_RecD"/>
    <property type="match status" value="1"/>
</dbReference>
<proteinExistence type="inferred from homology"/>
<dbReference type="Pfam" id="PF05970">
    <property type="entry name" value="PIF1"/>
    <property type="match status" value="1"/>
</dbReference>
<dbReference type="PANTHER" id="PTHR10492">
    <property type="match status" value="1"/>
</dbReference>
<dbReference type="Proteomes" id="UP001058974">
    <property type="component" value="Chromosome 5"/>
</dbReference>
<evidence type="ECO:0000259" key="3">
    <source>
        <dbReference type="Pfam" id="PF05970"/>
    </source>
</evidence>
<comment type="caution">
    <text evidence="6">The sequence shown here is derived from an EMBL/GenBank/DDBJ whole genome shotgun (WGS) entry which is preliminary data.</text>
</comment>
<gene>
    <name evidence="6" type="ORF">KIW84_054757</name>
</gene>
<evidence type="ECO:0000259" key="5">
    <source>
        <dbReference type="Pfam" id="PF21530"/>
    </source>
</evidence>
<keyword evidence="1" id="KW-0227">DNA damage</keyword>
<dbReference type="EMBL" id="JAMSHJ010000005">
    <property type="protein sequence ID" value="KAI5409062.1"/>
    <property type="molecule type" value="Genomic_DNA"/>
</dbReference>
<comment type="similarity">
    <text evidence="1">Belongs to the helicase family.</text>
</comment>
<feature type="region of interest" description="Disordered" evidence="2">
    <location>
        <begin position="154"/>
        <end position="182"/>
    </location>
</feature>
<comment type="catalytic activity">
    <reaction evidence="1">
        <text>ATP + H2O = ADP + phosphate + H(+)</text>
        <dbReference type="Rhea" id="RHEA:13065"/>
        <dbReference type="ChEBI" id="CHEBI:15377"/>
        <dbReference type="ChEBI" id="CHEBI:15378"/>
        <dbReference type="ChEBI" id="CHEBI:30616"/>
        <dbReference type="ChEBI" id="CHEBI:43474"/>
        <dbReference type="ChEBI" id="CHEBI:456216"/>
        <dbReference type="EC" id="5.6.2.3"/>
    </reaction>
</comment>
<dbReference type="OrthoDB" id="1371650at2759"/>
<dbReference type="InterPro" id="IPR049163">
    <property type="entry name" value="Pif1-like_2B_dom"/>
</dbReference>
<keyword evidence="7" id="KW-1185">Reference proteome</keyword>
<feature type="region of interest" description="Disordered" evidence="2">
    <location>
        <begin position="25"/>
        <end position="48"/>
    </location>
</feature>
<dbReference type="GO" id="GO:0016787">
    <property type="term" value="F:hydrolase activity"/>
    <property type="evidence" value="ECO:0007669"/>
    <property type="project" value="UniProtKB-KW"/>
</dbReference>
<dbReference type="Gene3D" id="3.40.50.300">
    <property type="entry name" value="P-loop containing nucleotide triphosphate hydrolases"/>
    <property type="match status" value="1"/>
</dbReference>
<accession>A0A9D4WW75</accession>
<feature type="domain" description="DNA helicase Pif1-like 2B" evidence="5">
    <location>
        <begin position="1436"/>
        <end position="1482"/>
    </location>
</feature>
<evidence type="ECO:0000256" key="2">
    <source>
        <dbReference type="SAM" id="MobiDB-lite"/>
    </source>
</evidence>
<dbReference type="InterPro" id="IPR010285">
    <property type="entry name" value="DNA_helicase_pif1-like_DEAD"/>
</dbReference>
<keyword evidence="1" id="KW-0378">Hydrolase</keyword>
<feature type="compositionally biased region" description="Polar residues" evidence="2">
    <location>
        <begin position="37"/>
        <end position="48"/>
    </location>
</feature>
<dbReference type="GO" id="GO:0000723">
    <property type="term" value="P:telomere maintenance"/>
    <property type="evidence" value="ECO:0007669"/>
    <property type="project" value="InterPro"/>
</dbReference>
<evidence type="ECO:0000259" key="4">
    <source>
        <dbReference type="Pfam" id="PF14214"/>
    </source>
</evidence>
<keyword evidence="1" id="KW-0234">DNA repair</keyword>
<comment type="cofactor">
    <cofactor evidence="1">
        <name>Mg(2+)</name>
        <dbReference type="ChEBI" id="CHEBI:18420"/>
    </cofactor>
</comment>
<dbReference type="GO" id="GO:0006281">
    <property type="term" value="P:DNA repair"/>
    <property type="evidence" value="ECO:0007669"/>
    <property type="project" value="UniProtKB-KW"/>
</dbReference>
<dbReference type="EC" id="5.6.2.3" evidence="1"/>
<organism evidence="6 7">
    <name type="scientific">Pisum sativum</name>
    <name type="common">Garden pea</name>
    <name type="synonym">Lathyrus oleraceus</name>
    <dbReference type="NCBI Taxonomy" id="3888"/>
    <lineage>
        <taxon>Eukaryota</taxon>
        <taxon>Viridiplantae</taxon>
        <taxon>Streptophyta</taxon>
        <taxon>Embryophyta</taxon>
        <taxon>Tracheophyta</taxon>
        <taxon>Spermatophyta</taxon>
        <taxon>Magnoliopsida</taxon>
        <taxon>eudicotyledons</taxon>
        <taxon>Gunneridae</taxon>
        <taxon>Pentapetalae</taxon>
        <taxon>rosids</taxon>
        <taxon>fabids</taxon>
        <taxon>Fabales</taxon>
        <taxon>Fabaceae</taxon>
        <taxon>Papilionoideae</taxon>
        <taxon>50 kb inversion clade</taxon>
        <taxon>NPAAA clade</taxon>
        <taxon>Hologalegina</taxon>
        <taxon>IRL clade</taxon>
        <taxon>Fabeae</taxon>
        <taxon>Lathyrus</taxon>
    </lineage>
</organism>
<keyword evidence="1" id="KW-0347">Helicase</keyword>
<keyword evidence="1" id="KW-0547">Nucleotide-binding</keyword>
<evidence type="ECO:0000256" key="1">
    <source>
        <dbReference type="RuleBase" id="RU363044"/>
    </source>
</evidence>
<dbReference type="PANTHER" id="PTHR10492:SF78">
    <property type="entry name" value="ATP-DEPENDENT DNA HELICASE"/>
    <property type="match status" value="1"/>
</dbReference>
<evidence type="ECO:0000313" key="6">
    <source>
        <dbReference type="EMBL" id="KAI5409062.1"/>
    </source>
</evidence>
<name>A0A9D4WW75_PEA</name>
<reference evidence="6 7" key="1">
    <citation type="journal article" date="2022" name="Nat. Genet.">
        <title>Improved pea reference genome and pan-genome highlight genomic features and evolutionary characteristics.</title>
        <authorList>
            <person name="Yang T."/>
            <person name="Liu R."/>
            <person name="Luo Y."/>
            <person name="Hu S."/>
            <person name="Wang D."/>
            <person name="Wang C."/>
            <person name="Pandey M.K."/>
            <person name="Ge S."/>
            <person name="Xu Q."/>
            <person name="Li N."/>
            <person name="Li G."/>
            <person name="Huang Y."/>
            <person name="Saxena R.K."/>
            <person name="Ji Y."/>
            <person name="Li M."/>
            <person name="Yan X."/>
            <person name="He Y."/>
            <person name="Liu Y."/>
            <person name="Wang X."/>
            <person name="Xiang C."/>
            <person name="Varshney R.K."/>
            <person name="Ding H."/>
            <person name="Gao S."/>
            <person name="Zong X."/>
        </authorList>
    </citation>
    <scope>NUCLEOTIDE SEQUENCE [LARGE SCALE GENOMIC DNA]</scope>
    <source>
        <strain evidence="6 7">cv. Zhongwan 6</strain>
    </source>
</reference>
<protein>
    <recommendedName>
        <fullName evidence="1">ATP-dependent DNA helicase</fullName>
        <ecNumber evidence="1">5.6.2.3</ecNumber>
    </recommendedName>
</protein>
<dbReference type="Pfam" id="PF14214">
    <property type="entry name" value="Helitron_like_N"/>
    <property type="match status" value="1"/>
</dbReference>
<sequence>MDPYQNTDKKPNAAKARLRRKTFLQERSAKKHKTVHQKSSGCQNQNVAQPRLLFQSTSQSEIASQSSNQQNQLNQNYNRSINRFNTNFQMYTQRNTSLEPYQREKTVVGIDSLRVNLTSKFVNINTNVASSSSNLKLPTATNWNISSADRHVQEKSVYDSSEGSSDDDSNSSLDEEEMHTNHKSKGYGILSEGYYDVGDPLIECEYCGAKMWYQERMNKHKHAASPKYQLCCGNGKVQLPLLKSPPPFLQHLLFDRDSSVSKNFQQHIRVYNMMFAFTSPGAKLDNKFNNSRGPPTIRIQGQSCHRIGSLLPMPEQSPKFAQLYIYDTENEIQNRLQGIRNNNNIDPDTVCKLSEMLYQHNTHTKSFRMVRERLNQGNVNNLKLRLISERITDGRIYNQPNVSEVAALIVGDVGTASKRDIIIQTQCGKLQRIDEFHASYLSYQYPLIFPYGEDGYRRGVAHRDRENSKRRQRNWLTIREWLAFRIQSRAEEAQTLLCSRRLYQQFLVDGFTMIESERLNWLRKNQSKLRVSKYRSLNESDHQIQTQGSNKGKRVILPGTHVGSCRYMNQLYFDGMAICSYAGFPDLFITFTCNPNWPEIQRVLGSINLKAHDRPDIISRIFKMKLDELISDLTKKNVFGKVLAYIYTVEFQKRGLPHAHIVIFLHPSNKCPTPDEIDKIISAEIPNQEHEKELYNLVKNYMVHGPCGLSHKSSPCMKDGKCSKYYPKKCQNSTFVDKYGYPVYRRRNNGNTIVRNGVSFTNKNVVPYNPMLLMKYQAHINIEWCNQNTSIKYLFKHISKGYDRITAVIDPAQGIGSTRSGNIDEIKQYIDCRHVTPAEACWRIFSFPIHGRKPAVERLFFHIPGEQLVYFNDCEHIDDVLLKPSVTESMFTSWMQANKIYPQAKNLTYVQFVSKFVYDKWKRLWKPRRRGYTIGRLIWVPPSTGELFYLRMMLTVVKGPVSYEDIKTVNQIQYKTFGEACFAMGFIEDDRKNIEAIKEANEWGSRKYLRKLFVTMLLSNTINRPDSVWNKTWKLLSGGILYDQRKLAANQDLQLTCEEIQNLSLFEIEKHLQTNQRSLKEYTSMPYPKDYVTGQLGNRLIYEECDYDQDVQQQQFQQLFGSLTDEQRGIFETIMKAVNNQKGGVFFLYGYGGTGKTFMWKTLASAIRSQRHIVLTVASSGIASLLLPGGSTAHSKFKIPIPTLDCSTCNIEKGSEIAELLKLTKLIIWDEAPMAHKFCFEALDKTLKDIMSLSTSIFGGKVVVFGGDFRQILPVIPSGSRSDIVHATINASYIWDHCQVLTLTKNMRLQTGSEISDTAELNEFSQWMLNIGDGKISEPNDGYAEIDIPSELLITNFADPIEAIVKSTYPNLMENHKNEFFLQSRAILASKVDVVDQINEYVLQLSPGEEMEYLSSNFIDRSEANTSEAFEKLTPEFLSSLTTSGLPNHKIKLKIGTPIMLLRNLDQKEGLCNGTRLIVTRLANHVLEAKIITGKNIGSMIYIPQMSLSLSQSPWPFKLIRRQFPIIVSYAMTINKSQGQSLDFIGLYLPRSVFSHGQLYVAISRVKSKQGLKILIHDDERQPLNITTNVVFKEVFQNL</sequence>
<dbReference type="Pfam" id="PF21530">
    <property type="entry name" value="Pif1_2B_dom"/>
    <property type="match status" value="1"/>
</dbReference>
<dbReference type="InterPro" id="IPR027417">
    <property type="entry name" value="P-loop_NTPase"/>
</dbReference>
<dbReference type="Gramene" id="Psat05G0475700-T1">
    <property type="protein sequence ID" value="KAI5409062.1"/>
    <property type="gene ID" value="KIW84_054757"/>
</dbReference>
<dbReference type="InterPro" id="IPR025476">
    <property type="entry name" value="Helitron_helicase-like"/>
</dbReference>
<keyword evidence="1" id="KW-0067">ATP-binding</keyword>